<organism evidence="1 2">
    <name type="scientific">Klebsiella michiganensis</name>
    <dbReference type="NCBI Taxonomy" id="1134687"/>
    <lineage>
        <taxon>Bacteria</taxon>
        <taxon>Pseudomonadati</taxon>
        <taxon>Pseudomonadota</taxon>
        <taxon>Gammaproteobacteria</taxon>
        <taxon>Enterobacterales</taxon>
        <taxon>Enterobacteriaceae</taxon>
        <taxon>Klebsiella/Raoultella group</taxon>
        <taxon>Klebsiella</taxon>
    </lineage>
</organism>
<comment type="caution">
    <text evidence="1">The sequence shown here is derived from an EMBL/GenBank/DDBJ whole genome shotgun (WGS) entry which is preliminary data.</text>
</comment>
<evidence type="ECO:0000313" key="2">
    <source>
        <dbReference type="Proteomes" id="UP001175817"/>
    </source>
</evidence>
<proteinExistence type="predicted"/>
<protein>
    <submittedName>
        <fullName evidence="1">Sugar ABC transporter</fullName>
    </submittedName>
</protein>
<dbReference type="AlphaFoldDB" id="A0AB35WFG7"/>
<name>A0AB35WFG7_9ENTR</name>
<dbReference type="RefSeq" id="WP_064374584.1">
    <property type="nucleotide sequence ID" value="NZ_CABGLD010000011.1"/>
</dbReference>
<reference evidence="1" key="2">
    <citation type="submission" date="2024-01" db="EMBL/GenBank/DDBJ databases">
        <authorList>
            <person name="Macesic N."/>
        </authorList>
    </citation>
    <scope>NUCLEOTIDE SEQUENCE</scope>
    <source>
        <strain evidence="1">CPO078</strain>
    </source>
</reference>
<dbReference type="Proteomes" id="UP001175817">
    <property type="component" value="Unassembled WGS sequence"/>
</dbReference>
<dbReference type="EMBL" id="JARTTH020000001">
    <property type="protein sequence ID" value="MEC6053166.1"/>
    <property type="molecule type" value="Genomic_DNA"/>
</dbReference>
<evidence type="ECO:0000313" key="1">
    <source>
        <dbReference type="EMBL" id="MEC6053166.1"/>
    </source>
</evidence>
<sequence length="183" mass="20334">MLYIVECSYADPQSEAGWNRFYSEDKLPALVSVSGFRASQRFRALSSGCPVYLAIHTIEHGDTLASEAYRQKGGGSFSRWQTHIRDWRRNLYRYGGVFPAVAEGDVLLLSPEPLDVVESELGYPPTNLSAAGLDNNPPQRVAYVLPRREGMLLAGRENVSMYEPMAGQLQSPTEIQPPITLRG</sequence>
<gene>
    <name evidence="1" type="ORF">QAB24_021970</name>
</gene>
<reference evidence="1" key="1">
    <citation type="journal article" date="2023" name="Nat. Commun.">
        <title>Genomic dissection of endemic carbapenem resistance reveals metallo-beta-lactamase dissemination through clonal, plasmid and integron transfer.</title>
        <authorList>
            <person name="Macesic N."/>
            <person name="Hawkey J."/>
            <person name="Vezina B."/>
            <person name="Wisniewski J.A."/>
            <person name="Cottingham H."/>
            <person name="Blakeway L.V."/>
            <person name="Harshegyi T."/>
            <person name="Pragastis K."/>
            <person name="Badoordeen G.Z."/>
            <person name="Dennison A."/>
            <person name="Spelman D.W."/>
            <person name="Jenney A.W.J."/>
            <person name="Peleg A.Y."/>
        </authorList>
    </citation>
    <scope>NUCLEOTIDE SEQUENCE</scope>
    <source>
        <strain evidence="1">CPO078</strain>
    </source>
</reference>
<accession>A0AB35WFG7</accession>